<dbReference type="Gene3D" id="3.30.2320.10">
    <property type="entry name" value="hypothetical protein PF0899 domain"/>
    <property type="match status" value="1"/>
</dbReference>
<comment type="subcellular location">
    <subcellularLocation>
        <location evidence="1">Virion</location>
    </subcellularLocation>
</comment>
<dbReference type="Gene3D" id="3.30.2400.10">
    <property type="entry name" value="Major capsid protein gp5"/>
    <property type="match status" value="1"/>
</dbReference>
<feature type="domain" description="Phage capsid-like C-terminal" evidence="2">
    <location>
        <begin position="16"/>
        <end position="297"/>
    </location>
</feature>
<dbReference type="SUPFAM" id="SSF56563">
    <property type="entry name" value="Major capsid protein gp5"/>
    <property type="match status" value="1"/>
</dbReference>
<keyword evidence="4" id="KW-1185">Reference proteome</keyword>
<organism evidence="3 4">
    <name type="scientific">Canibacter oris</name>
    <dbReference type="NCBI Taxonomy" id="1365628"/>
    <lineage>
        <taxon>Bacteria</taxon>
        <taxon>Bacillati</taxon>
        <taxon>Actinomycetota</taxon>
        <taxon>Actinomycetes</taxon>
        <taxon>Micrococcales</taxon>
        <taxon>Microbacteriaceae</taxon>
        <taxon>Canibacter</taxon>
    </lineage>
</organism>
<name>A0A840DFY2_9MICO</name>
<dbReference type="AlphaFoldDB" id="A0A840DFY2"/>
<evidence type="ECO:0000313" key="4">
    <source>
        <dbReference type="Proteomes" id="UP000571183"/>
    </source>
</evidence>
<evidence type="ECO:0000256" key="1">
    <source>
        <dbReference type="ARBA" id="ARBA00004328"/>
    </source>
</evidence>
<evidence type="ECO:0000313" key="3">
    <source>
        <dbReference type="EMBL" id="MBB4071620.1"/>
    </source>
</evidence>
<dbReference type="Pfam" id="PF05065">
    <property type="entry name" value="Phage_capsid"/>
    <property type="match status" value="1"/>
</dbReference>
<dbReference type="InterPro" id="IPR054612">
    <property type="entry name" value="Phage_capsid-like_C"/>
</dbReference>
<gene>
    <name evidence="3" type="ORF">F5897_000932</name>
</gene>
<sequence>MAITAATTLENLKGFIKPDLAEPYFAAARRASVVQQLARQVPLGINGIEVPIVTSKTKARWVAEGGKKQTTEMGMGVKAMKPQKLAAIAVTSAEVIRANPAGFMELLKDDLGEAFATAFDQAVLFGTESPFGSDQHLAATSKSVALGTAQQNKGGLYADVNGALKILSVARKKLTGFAFDETVEADFNSAVDANGRPLFIETPLEDAAAPFRAGKLLGRPAFVGEGVGNTEIAGFAGDWSKIIWGTTGGITYDATDQATVTINNELVSLWEHNLVAIRAEAEFGFMNADKDAFVKFTGGREL</sequence>
<comment type="caution">
    <text evidence="3">The sequence shown here is derived from an EMBL/GenBank/DDBJ whole genome shotgun (WGS) entry which is preliminary data.</text>
</comment>
<dbReference type="InterPro" id="IPR024455">
    <property type="entry name" value="Phage_capsid"/>
</dbReference>
<proteinExistence type="predicted"/>
<dbReference type="Proteomes" id="UP000571183">
    <property type="component" value="Unassembled WGS sequence"/>
</dbReference>
<accession>A0A840DFY2</accession>
<evidence type="ECO:0000259" key="2">
    <source>
        <dbReference type="Pfam" id="PF05065"/>
    </source>
</evidence>
<dbReference type="NCBIfam" id="TIGR01554">
    <property type="entry name" value="major_cap_HK97"/>
    <property type="match status" value="1"/>
</dbReference>
<dbReference type="RefSeq" id="WP_183304648.1">
    <property type="nucleotide sequence ID" value="NZ_JACIFD010000008.1"/>
</dbReference>
<protein>
    <submittedName>
        <fullName evidence="3">HK97 family phage major capsid protein</fullName>
    </submittedName>
</protein>
<dbReference type="EMBL" id="JACIFD010000008">
    <property type="protein sequence ID" value="MBB4071620.1"/>
    <property type="molecule type" value="Genomic_DNA"/>
</dbReference>
<reference evidence="3" key="1">
    <citation type="submission" date="2020-08" db="EMBL/GenBank/DDBJ databases">
        <title>Sequencing the genomes of 1000 actinobacteria strains.</title>
        <authorList>
            <person name="Klenk H.-P."/>
        </authorList>
    </citation>
    <scope>NUCLEOTIDE SEQUENCE [LARGE SCALE GENOMIC DNA]</scope>
    <source>
        <strain evidence="3">DSM 27064</strain>
    </source>
</reference>